<dbReference type="InterPro" id="IPR036390">
    <property type="entry name" value="WH_DNA-bd_sf"/>
</dbReference>
<comment type="caution">
    <text evidence="5">The sequence shown here is derived from an EMBL/GenBank/DDBJ whole genome shotgun (WGS) entry which is preliminary data.</text>
</comment>
<evidence type="ECO:0000256" key="3">
    <source>
        <dbReference type="ARBA" id="ARBA00023163"/>
    </source>
</evidence>
<evidence type="ECO:0000256" key="1">
    <source>
        <dbReference type="ARBA" id="ARBA00023015"/>
    </source>
</evidence>
<accession>A0AAE4ITJ7</accession>
<gene>
    <name evidence="5" type="ORF">O7047_02965</name>
</gene>
<reference evidence="5" key="1">
    <citation type="submission" date="2022-12" db="EMBL/GenBank/DDBJ databases">
        <title>NDM-1 containing novel ST 2018 Pseudenterobacter timonensis.</title>
        <authorList>
            <person name="Halder G."/>
            <person name="Mandal S."/>
            <person name="Dutta S."/>
        </authorList>
    </citation>
    <scope>NUCLEOTIDE SEQUENCE</scope>
    <source>
        <strain evidence="5">CNCI147</strain>
    </source>
</reference>
<dbReference type="PANTHER" id="PTHR43132">
    <property type="entry name" value="ARSENICAL RESISTANCE OPERON REPRESSOR ARSR-RELATED"/>
    <property type="match status" value="1"/>
</dbReference>
<dbReference type="SMART" id="SM00418">
    <property type="entry name" value="HTH_ARSR"/>
    <property type="match status" value="1"/>
</dbReference>
<dbReference type="PRINTS" id="PR00778">
    <property type="entry name" value="HTHARSR"/>
</dbReference>
<evidence type="ECO:0000259" key="4">
    <source>
        <dbReference type="PROSITE" id="PS50987"/>
    </source>
</evidence>
<dbReference type="RefSeq" id="WP_310824554.1">
    <property type="nucleotide sequence ID" value="NZ_JAQGEC010000002.1"/>
</dbReference>
<dbReference type="InterPro" id="IPR001845">
    <property type="entry name" value="HTH_ArsR_DNA-bd_dom"/>
</dbReference>
<feature type="domain" description="HTH arsR-type" evidence="4">
    <location>
        <begin position="6"/>
        <end position="99"/>
    </location>
</feature>
<protein>
    <submittedName>
        <fullName evidence="5">Metalloregulator ArsR/SmtB family transcription factor</fullName>
    </submittedName>
</protein>
<keyword evidence="1" id="KW-0805">Transcription regulation</keyword>
<dbReference type="Pfam" id="PF01022">
    <property type="entry name" value="HTH_5"/>
    <property type="match status" value="1"/>
</dbReference>
<dbReference type="SUPFAM" id="SSF46785">
    <property type="entry name" value="Winged helix' DNA-binding domain"/>
    <property type="match status" value="1"/>
</dbReference>
<keyword evidence="3" id="KW-0804">Transcription</keyword>
<dbReference type="InterPro" id="IPR051011">
    <property type="entry name" value="Metal_resp_trans_reg"/>
</dbReference>
<dbReference type="Gene3D" id="1.10.10.10">
    <property type="entry name" value="Winged helix-like DNA-binding domain superfamily/Winged helix DNA-binding domain"/>
    <property type="match status" value="1"/>
</dbReference>
<dbReference type="GO" id="GO:0003700">
    <property type="term" value="F:DNA-binding transcription factor activity"/>
    <property type="evidence" value="ECO:0007669"/>
    <property type="project" value="InterPro"/>
</dbReference>
<sequence>MSDSLLQQASQAASLLKTLSHPQRLMILCVLIEHPGTGAGELSRLVGLSASATSQHLTRMRLEGLIEGARQARHIHYQITDTAVVKVVHTLKQIYCPGE</sequence>
<dbReference type="PANTHER" id="PTHR43132:SF2">
    <property type="entry name" value="ARSENICAL RESISTANCE OPERON REPRESSOR ARSR-RELATED"/>
    <property type="match status" value="1"/>
</dbReference>
<evidence type="ECO:0000256" key="2">
    <source>
        <dbReference type="ARBA" id="ARBA00023125"/>
    </source>
</evidence>
<dbReference type="GO" id="GO:0003677">
    <property type="term" value="F:DNA binding"/>
    <property type="evidence" value="ECO:0007669"/>
    <property type="project" value="UniProtKB-KW"/>
</dbReference>
<dbReference type="InterPro" id="IPR011991">
    <property type="entry name" value="ArsR-like_HTH"/>
</dbReference>
<dbReference type="PROSITE" id="PS50987">
    <property type="entry name" value="HTH_ARSR_2"/>
    <property type="match status" value="1"/>
</dbReference>
<name>A0AAE4ITJ7_9ENTR</name>
<dbReference type="AlphaFoldDB" id="A0AAE4ITJ7"/>
<dbReference type="InterPro" id="IPR036388">
    <property type="entry name" value="WH-like_DNA-bd_sf"/>
</dbReference>
<organism evidence="5 6">
    <name type="scientific">Pseudenterobacter timonensis</name>
    <dbReference type="NCBI Taxonomy" id="1755099"/>
    <lineage>
        <taxon>Bacteria</taxon>
        <taxon>Pseudomonadati</taxon>
        <taxon>Pseudomonadota</taxon>
        <taxon>Gammaproteobacteria</taxon>
        <taxon>Enterobacterales</taxon>
        <taxon>Enterobacteriaceae</taxon>
        <taxon>Pseudenterobacter</taxon>
    </lineage>
</organism>
<proteinExistence type="predicted"/>
<dbReference type="Proteomes" id="UP001248822">
    <property type="component" value="Unassembled WGS sequence"/>
</dbReference>
<evidence type="ECO:0000313" key="6">
    <source>
        <dbReference type="Proteomes" id="UP001248822"/>
    </source>
</evidence>
<dbReference type="EMBL" id="JAQGEC010000002">
    <property type="protein sequence ID" value="MDR9889195.1"/>
    <property type="molecule type" value="Genomic_DNA"/>
</dbReference>
<dbReference type="NCBIfam" id="NF033788">
    <property type="entry name" value="HTH_metalloreg"/>
    <property type="match status" value="1"/>
</dbReference>
<evidence type="ECO:0000313" key="5">
    <source>
        <dbReference type="EMBL" id="MDR9889195.1"/>
    </source>
</evidence>
<keyword evidence="2" id="KW-0238">DNA-binding</keyword>
<dbReference type="CDD" id="cd00090">
    <property type="entry name" value="HTH_ARSR"/>
    <property type="match status" value="1"/>
</dbReference>